<dbReference type="SMART" id="SM00530">
    <property type="entry name" value="HTH_XRE"/>
    <property type="match status" value="1"/>
</dbReference>
<dbReference type="SUPFAM" id="SSF53335">
    <property type="entry name" value="S-adenosyl-L-methionine-dependent methyltransferases"/>
    <property type="match status" value="1"/>
</dbReference>
<dbReference type="PROSITE" id="PS50943">
    <property type="entry name" value="HTH_CROC1"/>
    <property type="match status" value="1"/>
</dbReference>
<sequence length="519" mass="59410">MEYLVGNRITELREKKGLSISQLAKLSGISKSTLWEIENNKISPTISTLWSIANALRVPFSELITYDIVIKDEGYEVRLIEREGNREVYIIKLISNVVKRSEAHKTAPIEIVHVIKGAMIVGPVESPRFIWEGRVTKFYGGIDHVYIALGGDAEAIVTMIYYQQNANNLNRKIYINNKNIKIEKYRDLIKDYERIGNETLANAISAISNYSIIDDTRLVFDILSAEFKTLRDNLTLPKAVFESMNKVSNSEITKTTDFEHNIDVLRYYIYEPLHPGYAEQAVYVAYELEKRKIRNIVSIGCGPAYHERILKEIIPDLNITCIENSRFFKELSPFNVIDSIPNDSEAIVSFGSSHHIDNFLEIVTEKLRKKGILIISDEFIKDYSTEKERKINVIRHHLGYLLDIQLPKFRDSLLSSYHTAKNLDLSLSILSKTYLEIMNEIKDEVTTKDIEKAFLNFYYLELTSLMLGIAYIEEKKTSVKKFVSKASTLGLKLVSHYKVYSTGEGKMGSGTHVLVFVKV</sequence>
<dbReference type="GO" id="GO:0003700">
    <property type="term" value="F:DNA-binding transcription factor activity"/>
    <property type="evidence" value="ECO:0007669"/>
    <property type="project" value="TreeGrafter"/>
</dbReference>
<evidence type="ECO:0000256" key="1">
    <source>
        <dbReference type="ARBA" id="ARBA00023125"/>
    </source>
</evidence>
<proteinExistence type="predicted"/>
<dbReference type="InterPro" id="IPR011051">
    <property type="entry name" value="RmlC_Cupin_sf"/>
</dbReference>
<evidence type="ECO:0000313" key="3">
    <source>
        <dbReference type="EMBL" id="PVU74195.1"/>
    </source>
</evidence>
<dbReference type="Gene3D" id="2.60.120.10">
    <property type="entry name" value="Jelly Rolls"/>
    <property type="match status" value="1"/>
</dbReference>
<dbReference type="AlphaFoldDB" id="A0A2T9X2C6"/>
<dbReference type="PANTHER" id="PTHR46797:SF1">
    <property type="entry name" value="METHYLPHOSPHONATE SYNTHASE"/>
    <property type="match status" value="1"/>
</dbReference>
<keyword evidence="1" id="KW-0238">DNA-binding</keyword>
<evidence type="ECO:0000259" key="2">
    <source>
        <dbReference type="PROSITE" id="PS50943"/>
    </source>
</evidence>
<dbReference type="InterPro" id="IPR014710">
    <property type="entry name" value="RmlC-like_jellyroll"/>
</dbReference>
<dbReference type="InterPro" id="IPR001387">
    <property type="entry name" value="Cro/C1-type_HTH"/>
</dbReference>
<name>A0A2T9X2C6_9CREN</name>
<dbReference type="EMBL" id="QEFD01000232">
    <property type="protein sequence ID" value="PVU74195.1"/>
    <property type="molecule type" value="Genomic_DNA"/>
</dbReference>
<dbReference type="Gene3D" id="1.10.260.40">
    <property type="entry name" value="lambda repressor-like DNA-binding domains"/>
    <property type="match status" value="1"/>
</dbReference>
<dbReference type="InterPro" id="IPR010982">
    <property type="entry name" value="Lambda_DNA-bd_dom_sf"/>
</dbReference>
<organism evidence="3 4">
    <name type="scientific">Acidianus hospitalis</name>
    <dbReference type="NCBI Taxonomy" id="563177"/>
    <lineage>
        <taxon>Archaea</taxon>
        <taxon>Thermoproteota</taxon>
        <taxon>Thermoprotei</taxon>
        <taxon>Sulfolobales</taxon>
        <taxon>Sulfolobaceae</taxon>
        <taxon>Acidianus</taxon>
    </lineage>
</organism>
<reference evidence="3 4" key="1">
    <citation type="journal article" date="2015" name="Appl. Environ. Microbiol.">
        <title>Nanoarchaeota, Their Sulfolobales Host, and Nanoarchaeota Virus Distribution across Yellowstone National Park Hot Springs.</title>
        <authorList>
            <person name="Munson-McGee J.H."/>
            <person name="Field E.K."/>
            <person name="Bateson M."/>
            <person name="Rooney C."/>
            <person name="Stepanauskas R."/>
            <person name="Young M.J."/>
        </authorList>
    </citation>
    <scope>NUCLEOTIDE SEQUENCE [LARGE SCALE GENOMIC DNA]</scope>
    <source>
        <strain evidence="3">SCGC AC-742_N10</strain>
    </source>
</reference>
<dbReference type="PANTHER" id="PTHR46797">
    <property type="entry name" value="HTH-TYPE TRANSCRIPTIONAL REGULATOR"/>
    <property type="match status" value="1"/>
</dbReference>
<dbReference type="CDD" id="cd00093">
    <property type="entry name" value="HTH_XRE"/>
    <property type="match status" value="1"/>
</dbReference>
<evidence type="ECO:0000313" key="4">
    <source>
        <dbReference type="Proteomes" id="UP000245638"/>
    </source>
</evidence>
<dbReference type="SUPFAM" id="SSF51182">
    <property type="entry name" value="RmlC-like cupins"/>
    <property type="match status" value="1"/>
</dbReference>
<accession>A0A2T9X2C6</accession>
<feature type="domain" description="HTH cro/C1-type" evidence="2">
    <location>
        <begin position="9"/>
        <end position="63"/>
    </location>
</feature>
<dbReference type="InterPro" id="IPR050807">
    <property type="entry name" value="TransReg_Diox_bact_type"/>
</dbReference>
<protein>
    <submittedName>
        <fullName evidence="3">XRE family transcriptional regulator</fullName>
    </submittedName>
</protein>
<dbReference type="Pfam" id="PF01381">
    <property type="entry name" value="HTH_3"/>
    <property type="match status" value="1"/>
</dbReference>
<dbReference type="GO" id="GO:0005829">
    <property type="term" value="C:cytosol"/>
    <property type="evidence" value="ECO:0007669"/>
    <property type="project" value="TreeGrafter"/>
</dbReference>
<dbReference type="Proteomes" id="UP000245638">
    <property type="component" value="Unassembled WGS sequence"/>
</dbReference>
<dbReference type="InterPro" id="IPR029063">
    <property type="entry name" value="SAM-dependent_MTases_sf"/>
</dbReference>
<gene>
    <name evidence="3" type="ORF">DDW13_08540</name>
</gene>
<dbReference type="GO" id="GO:0003677">
    <property type="term" value="F:DNA binding"/>
    <property type="evidence" value="ECO:0007669"/>
    <property type="project" value="UniProtKB-KW"/>
</dbReference>
<dbReference type="SUPFAM" id="SSF47413">
    <property type="entry name" value="lambda repressor-like DNA-binding domains"/>
    <property type="match status" value="1"/>
</dbReference>
<comment type="caution">
    <text evidence="3">The sequence shown here is derived from an EMBL/GenBank/DDBJ whole genome shotgun (WGS) entry which is preliminary data.</text>
</comment>